<proteinExistence type="predicted"/>
<organism evidence="1 2">
    <name type="scientific">Tigheibacillus halophilus</name>
    <dbReference type="NCBI Taxonomy" id="361280"/>
    <lineage>
        <taxon>Bacteria</taxon>
        <taxon>Bacillati</taxon>
        <taxon>Bacillota</taxon>
        <taxon>Bacilli</taxon>
        <taxon>Bacillales</taxon>
        <taxon>Bacillaceae</taxon>
        <taxon>Tigheibacillus</taxon>
    </lineage>
</organism>
<comment type="caution">
    <text evidence="1">The sequence shown here is derived from an EMBL/GenBank/DDBJ whole genome shotgun (WGS) entry which is preliminary data.</text>
</comment>
<dbReference type="Proteomes" id="UP001281447">
    <property type="component" value="Unassembled WGS sequence"/>
</dbReference>
<evidence type="ECO:0000313" key="2">
    <source>
        <dbReference type="Proteomes" id="UP001281447"/>
    </source>
</evidence>
<reference evidence="1 2" key="1">
    <citation type="submission" date="2023-10" db="EMBL/GenBank/DDBJ databases">
        <title>Virgibacillus halophilus 5B73C genome.</title>
        <authorList>
            <person name="Miliotis G."/>
            <person name="Sengupta P."/>
            <person name="Hameed A."/>
            <person name="Chuvochina M."/>
            <person name="Mcdonagh F."/>
            <person name="Simpson A.C."/>
            <person name="Singh N.K."/>
            <person name="Rekha P.D."/>
            <person name="Raman K."/>
            <person name="Hugenholtz P."/>
            <person name="Venkateswaran K."/>
        </authorList>
    </citation>
    <scope>NUCLEOTIDE SEQUENCE [LARGE SCALE GENOMIC DNA]</scope>
    <source>
        <strain evidence="1 2">5B73C</strain>
    </source>
</reference>
<keyword evidence="2" id="KW-1185">Reference proteome</keyword>
<dbReference type="EMBL" id="JAWDIP010000003">
    <property type="protein sequence ID" value="MDY0394759.1"/>
    <property type="molecule type" value="Genomic_DNA"/>
</dbReference>
<protein>
    <submittedName>
        <fullName evidence="1">Uncharacterized protein</fullName>
    </submittedName>
</protein>
<sequence>MSLADPRFGNPSFQYKNNVILLEDLDFSMDKKELNEITALHNAGWDYRKIAKKSETE</sequence>
<accession>A0ABU5C6A8</accession>
<evidence type="ECO:0000313" key="1">
    <source>
        <dbReference type="EMBL" id="MDY0394759.1"/>
    </source>
</evidence>
<gene>
    <name evidence="1" type="ORF">RWE15_10230</name>
</gene>
<name>A0ABU5C6A8_9BACI</name>